<dbReference type="Proteomes" id="UP000004506">
    <property type="component" value="Unassembled WGS sequence"/>
</dbReference>
<reference evidence="1 2" key="3">
    <citation type="submission" date="2008-05" db="EMBL/GenBank/DDBJ databases">
        <authorList>
            <person name="Fulton L."/>
            <person name="Clifton S."/>
            <person name="Fulton B."/>
            <person name="Xu J."/>
            <person name="Minx P."/>
            <person name="Pepin K.H."/>
            <person name="Johnson M."/>
            <person name="Thiruvilangam P."/>
            <person name="Bhonagiri V."/>
            <person name="Nash W.E."/>
            <person name="Mardis E.R."/>
            <person name="Wilson R.K."/>
        </authorList>
    </citation>
    <scope>NUCLEOTIDE SEQUENCE [LARGE SCALE GENOMIC DNA]</scope>
    <source>
        <strain evidence="1 2">ATCC 25827</strain>
    </source>
</reference>
<proteinExistence type="predicted"/>
<dbReference type="EMBL" id="ABJD02000118">
    <property type="protein sequence ID" value="EDU57501.1"/>
    <property type="molecule type" value="Genomic_DNA"/>
</dbReference>
<gene>
    <name evidence="1" type="ORF">PROSTU_04746</name>
</gene>
<reference evidence="2" key="2">
    <citation type="submission" date="2008-04" db="EMBL/GenBank/DDBJ databases">
        <title>Draft genome sequence of Providencia stuartii(ATCC 25827).</title>
        <authorList>
            <person name="Sudarsanam P."/>
            <person name="Ley R."/>
            <person name="Guruge J."/>
            <person name="Turnbaugh P.J."/>
            <person name="Mahowald M."/>
            <person name="Liep D."/>
            <person name="Gordon J."/>
        </authorList>
    </citation>
    <scope>NUCLEOTIDE SEQUENCE [LARGE SCALE GENOMIC DNA]</scope>
    <source>
        <strain evidence="2">ATCC 25827</strain>
    </source>
</reference>
<dbReference type="AlphaFoldDB" id="A0AA86YEF9"/>
<protein>
    <submittedName>
        <fullName evidence="1">Uncharacterized protein</fullName>
    </submittedName>
</protein>
<accession>A0AA86YEF9</accession>
<reference evidence="2" key="1">
    <citation type="submission" date="2008-04" db="EMBL/GenBank/DDBJ databases">
        <title>Draft genome sequence of Providencia stuartii (ATCC 25827).</title>
        <authorList>
            <person name="Sudarsanam P."/>
            <person name="Ley R."/>
            <person name="Guruge J."/>
            <person name="Turnbaugh P.J."/>
            <person name="Mahowald M."/>
            <person name="Liep D."/>
            <person name="Gordon J."/>
        </authorList>
    </citation>
    <scope>NUCLEOTIDE SEQUENCE [LARGE SCALE GENOMIC DNA]</scope>
    <source>
        <strain evidence="2">ATCC 25827</strain>
    </source>
</reference>
<evidence type="ECO:0000313" key="1">
    <source>
        <dbReference type="EMBL" id="EDU57501.1"/>
    </source>
</evidence>
<evidence type="ECO:0000313" key="2">
    <source>
        <dbReference type="Proteomes" id="UP000004506"/>
    </source>
</evidence>
<organism evidence="1 2">
    <name type="scientific">Providencia stuartii ATCC 25827</name>
    <dbReference type="NCBI Taxonomy" id="471874"/>
    <lineage>
        <taxon>Bacteria</taxon>
        <taxon>Pseudomonadati</taxon>
        <taxon>Pseudomonadota</taxon>
        <taxon>Gammaproteobacteria</taxon>
        <taxon>Enterobacterales</taxon>
        <taxon>Morganellaceae</taxon>
        <taxon>Providencia</taxon>
    </lineage>
</organism>
<comment type="caution">
    <text evidence="1">The sequence shown here is derived from an EMBL/GenBank/DDBJ whole genome shotgun (WGS) entry which is preliminary data.</text>
</comment>
<name>A0AA86YEF9_PROST</name>
<sequence length="40" mass="4672">MAIELISSYVTKSTAAQLYPTRRYRETIKRIPLLLAPLRH</sequence>